<feature type="domain" description="SGNH hydrolase-type esterase" evidence="1">
    <location>
        <begin position="11"/>
        <end position="210"/>
    </location>
</feature>
<sequence length="244" mass="27456">MSAADQNVIMLLGDSITQGGWEAGGFAQQLAYKYARKLDVINRGLSGYNTEWAVPVFEKCFAKQHEQQHLPKVRILTIWFGTNDAAIPPSAQHVPLAAFAANLVRMVRMITSPLSAHYSPSTRIVLITPPPVNSYMRAAELGSRDPPIHPDREFEVTRTYAEAVMDVARQEKLPVADVWTAIYNAAGCNERALDGYLWDGIHLNEKGYKVMYEELMKTISENLPELHYDNLPSVYPPWVENIVR</sequence>
<keyword evidence="2" id="KW-0378">Hydrolase</keyword>
<keyword evidence="3" id="KW-1185">Reference proteome</keyword>
<dbReference type="PANTHER" id="PTHR14209:SF19">
    <property type="entry name" value="ISOAMYL ACETATE-HYDROLYZING ESTERASE 1 HOMOLOG"/>
    <property type="match status" value="1"/>
</dbReference>
<accession>A0A166JHW9</accession>
<dbReference type="OrthoDB" id="671439at2759"/>
<dbReference type="InterPro" id="IPR045136">
    <property type="entry name" value="Iah1-like"/>
</dbReference>
<dbReference type="AlphaFoldDB" id="A0A166JHW9"/>
<reference evidence="2 3" key="1">
    <citation type="journal article" date="2016" name="Mol. Biol. Evol.">
        <title>Comparative Genomics of Early-Diverging Mushroom-Forming Fungi Provides Insights into the Origins of Lignocellulose Decay Capabilities.</title>
        <authorList>
            <person name="Nagy L.G."/>
            <person name="Riley R."/>
            <person name="Tritt A."/>
            <person name="Adam C."/>
            <person name="Daum C."/>
            <person name="Floudas D."/>
            <person name="Sun H."/>
            <person name="Yadav J.S."/>
            <person name="Pangilinan J."/>
            <person name="Larsson K.H."/>
            <person name="Matsuura K."/>
            <person name="Barry K."/>
            <person name="Labutti K."/>
            <person name="Kuo R."/>
            <person name="Ohm R.A."/>
            <person name="Bhattacharya S.S."/>
            <person name="Shirouzu T."/>
            <person name="Yoshinaga Y."/>
            <person name="Martin F.M."/>
            <person name="Grigoriev I.V."/>
            <person name="Hibbett D.S."/>
        </authorList>
    </citation>
    <scope>NUCLEOTIDE SEQUENCE [LARGE SCALE GENOMIC DNA]</scope>
    <source>
        <strain evidence="2 3">CBS 109695</strain>
    </source>
</reference>
<name>A0A166JHW9_9AGAM</name>
<dbReference type="STRING" id="436010.A0A166JHW9"/>
<dbReference type="Proteomes" id="UP000076532">
    <property type="component" value="Unassembled WGS sequence"/>
</dbReference>
<evidence type="ECO:0000313" key="3">
    <source>
        <dbReference type="Proteomes" id="UP000076532"/>
    </source>
</evidence>
<evidence type="ECO:0000259" key="1">
    <source>
        <dbReference type="Pfam" id="PF13472"/>
    </source>
</evidence>
<dbReference type="SUPFAM" id="SSF52266">
    <property type="entry name" value="SGNH hydrolase"/>
    <property type="match status" value="1"/>
</dbReference>
<dbReference type="EMBL" id="KV417552">
    <property type="protein sequence ID" value="KZP20877.1"/>
    <property type="molecule type" value="Genomic_DNA"/>
</dbReference>
<dbReference type="CDD" id="cd01838">
    <property type="entry name" value="Isoamyl_acetate_hydrolase_like"/>
    <property type="match status" value="1"/>
</dbReference>
<dbReference type="Pfam" id="PF13472">
    <property type="entry name" value="Lipase_GDSL_2"/>
    <property type="match status" value="1"/>
</dbReference>
<dbReference type="PANTHER" id="PTHR14209">
    <property type="entry name" value="ISOAMYL ACETATE-HYDROLYZING ESTERASE 1"/>
    <property type="match status" value="1"/>
</dbReference>
<dbReference type="InterPro" id="IPR036514">
    <property type="entry name" value="SGNH_hydro_sf"/>
</dbReference>
<evidence type="ECO:0000313" key="2">
    <source>
        <dbReference type="EMBL" id="KZP20877.1"/>
    </source>
</evidence>
<dbReference type="Gene3D" id="3.40.50.1110">
    <property type="entry name" value="SGNH hydrolase"/>
    <property type="match status" value="1"/>
</dbReference>
<dbReference type="InterPro" id="IPR013830">
    <property type="entry name" value="SGNH_hydro"/>
</dbReference>
<gene>
    <name evidence="2" type="ORF">FIBSPDRAFT_789224</name>
</gene>
<protein>
    <submittedName>
        <fullName evidence="2">SGNH hydrolase</fullName>
    </submittedName>
</protein>
<proteinExistence type="predicted"/>
<organism evidence="2 3">
    <name type="scientific">Athelia psychrophila</name>
    <dbReference type="NCBI Taxonomy" id="1759441"/>
    <lineage>
        <taxon>Eukaryota</taxon>
        <taxon>Fungi</taxon>
        <taxon>Dikarya</taxon>
        <taxon>Basidiomycota</taxon>
        <taxon>Agaricomycotina</taxon>
        <taxon>Agaricomycetes</taxon>
        <taxon>Agaricomycetidae</taxon>
        <taxon>Atheliales</taxon>
        <taxon>Atheliaceae</taxon>
        <taxon>Athelia</taxon>
    </lineage>
</organism>
<dbReference type="GO" id="GO:0016787">
    <property type="term" value="F:hydrolase activity"/>
    <property type="evidence" value="ECO:0007669"/>
    <property type="project" value="UniProtKB-KW"/>
</dbReference>